<evidence type="ECO:0000313" key="1">
    <source>
        <dbReference type="EMBL" id="MXU66303.1"/>
    </source>
</evidence>
<dbReference type="AlphaFoldDB" id="A0A6B0TZ58"/>
<dbReference type="Proteomes" id="UP000436016">
    <property type="component" value="Unassembled WGS sequence"/>
</dbReference>
<keyword evidence="2" id="KW-1185">Reference proteome</keyword>
<comment type="caution">
    <text evidence="1">The sequence shown here is derived from an EMBL/GenBank/DDBJ whole genome shotgun (WGS) entry which is preliminary data.</text>
</comment>
<dbReference type="PROSITE" id="PS51257">
    <property type="entry name" value="PROKAR_LIPOPROTEIN"/>
    <property type="match status" value="1"/>
</dbReference>
<reference evidence="1 2" key="1">
    <citation type="submission" date="2019-12" db="EMBL/GenBank/DDBJ databases">
        <title>Strain KN286 was isolated from seawater, which was collected from Caroline Seamount in the tropical western Pacific.</title>
        <authorList>
            <person name="Wang Q."/>
        </authorList>
    </citation>
    <scope>NUCLEOTIDE SEQUENCE [LARGE SCALE GENOMIC DNA]</scope>
    <source>
        <strain evidence="1 2">KN286</strain>
    </source>
</reference>
<sequence length="92" mass="10318">MRIVLIAAVAMGLTACAEQMQNRQVVLDPSRAAPAPTQLEASLGLRPEEWGQYSLQQLNQIKFIQDNPSLSQSQKRQRIAHAKRYEPIGITF</sequence>
<gene>
    <name evidence="1" type="ORF">GSH16_12695</name>
</gene>
<evidence type="ECO:0000313" key="2">
    <source>
        <dbReference type="Proteomes" id="UP000436016"/>
    </source>
</evidence>
<proteinExistence type="predicted"/>
<organism evidence="1 2">
    <name type="scientific">Oceanomicrobium pacificus</name>
    <dbReference type="NCBI Taxonomy" id="2692916"/>
    <lineage>
        <taxon>Bacteria</taxon>
        <taxon>Pseudomonadati</taxon>
        <taxon>Pseudomonadota</taxon>
        <taxon>Alphaproteobacteria</taxon>
        <taxon>Rhodobacterales</taxon>
        <taxon>Paracoccaceae</taxon>
        <taxon>Oceanomicrobium</taxon>
    </lineage>
</organism>
<protein>
    <submittedName>
        <fullName evidence="1">Uncharacterized protein</fullName>
    </submittedName>
</protein>
<name>A0A6B0TZ58_9RHOB</name>
<dbReference type="RefSeq" id="WP_160855662.1">
    <property type="nucleotide sequence ID" value="NZ_WUWG01000005.1"/>
</dbReference>
<accession>A0A6B0TZ58</accession>
<dbReference type="EMBL" id="WUWG01000005">
    <property type="protein sequence ID" value="MXU66303.1"/>
    <property type="molecule type" value="Genomic_DNA"/>
</dbReference>